<evidence type="ECO:0000256" key="1">
    <source>
        <dbReference type="ARBA" id="ARBA00001974"/>
    </source>
</evidence>
<organism evidence="6 7">
    <name type="scientific">Paracoccus laeviglucosivorans</name>
    <dbReference type="NCBI Taxonomy" id="1197861"/>
    <lineage>
        <taxon>Bacteria</taxon>
        <taxon>Pseudomonadati</taxon>
        <taxon>Pseudomonadota</taxon>
        <taxon>Alphaproteobacteria</taxon>
        <taxon>Rhodobacterales</taxon>
        <taxon>Paracoccaceae</taxon>
        <taxon>Paracoccus</taxon>
    </lineage>
</organism>
<dbReference type="SUPFAM" id="SSF56425">
    <property type="entry name" value="Succinate dehydrogenase/fumarate reductase flavoprotein, catalytic domain"/>
    <property type="match status" value="1"/>
</dbReference>
<proteinExistence type="predicted"/>
<dbReference type="SUPFAM" id="SSF51905">
    <property type="entry name" value="FAD/NAD(P)-binding domain"/>
    <property type="match status" value="1"/>
</dbReference>
<evidence type="ECO:0000259" key="5">
    <source>
        <dbReference type="Pfam" id="PF00890"/>
    </source>
</evidence>
<evidence type="ECO:0000313" key="6">
    <source>
        <dbReference type="EMBL" id="SMO96836.1"/>
    </source>
</evidence>
<dbReference type="EMBL" id="FXTK01000025">
    <property type="protein sequence ID" value="SMO96836.1"/>
    <property type="molecule type" value="Genomic_DNA"/>
</dbReference>
<dbReference type="NCBIfam" id="NF006130">
    <property type="entry name" value="PRK08274.1"/>
    <property type="match status" value="1"/>
</dbReference>
<accession>A0A521FL44</accession>
<dbReference type="Gene3D" id="3.50.50.60">
    <property type="entry name" value="FAD/NAD(P)-binding domain"/>
    <property type="match status" value="1"/>
</dbReference>
<reference evidence="6 7" key="1">
    <citation type="submission" date="2017-05" db="EMBL/GenBank/DDBJ databases">
        <authorList>
            <person name="Varghese N."/>
            <person name="Submissions S."/>
        </authorList>
    </citation>
    <scope>NUCLEOTIDE SEQUENCE [LARGE SCALE GENOMIC DNA]</scope>
    <source>
        <strain evidence="6 7">DSM 100094</strain>
    </source>
</reference>
<dbReference type="Pfam" id="PF00890">
    <property type="entry name" value="FAD_binding_2"/>
    <property type="match status" value="1"/>
</dbReference>
<comment type="cofactor">
    <cofactor evidence="1">
        <name>FAD</name>
        <dbReference type="ChEBI" id="CHEBI:57692"/>
    </cofactor>
</comment>
<keyword evidence="2" id="KW-0285">Flavoprotein</keyword>
<evidence type="ECO:0000256" key="4">
    <source>
        <dbReference type="ARBA" id="ARBA00023002"/>
    </source>
</evidence>
<protein>
    <submittedName>
        <fullName evidence="6">Tricarballylate dehydrogenase</fullName>
    </submittedName>
</protein>
<dbReference type="AlphaFoldDB" id="A0A521FL44"/>
<dbReference type="RefSeq" id="WP_142664703.1">
    <property type="nucleotide sequence ID" value="NZ_FXTK01000025.1"/>
</dbReference>
<dbReference type="OrthoDB" id="3178130at2"/>
<dbReference type="InterPro" id="IPR036188">
    <property type="entry name" value="FAD/NAD-bd_sf"/>
</dbReference>
<feature type="domain" description="FAD-dependent oxidoreductase 2 FAD-binding" evidence="5">
    <location>
        <begin position="5"/>
        <end position="470"/>
    </location>
</feature>
<keyword evidence="3" id="KW-0274">FAD</keyword>
<gene>
    <name evidence="6" type="ORF">SAMN06265221_12536</name>
</gene>
<dbReference type="GO" id="GO:0016491">
    <property type="term" value="F:oxidoreductase activity"/>
    <property type="evidence" value="ECO:0007669"/>
    <property type="project" value="UniProtKB-KW"/>
</dbReference>
<dbReference type="Gene3D" id="3.90.700.10">
    <property type="entry name" value="Succinate dehydrogenase/fumarate reductase flavoprotein, catalytic domain"/>
    <property type="match status" value="1"/>
</dbReference>
<dbReference type="PANTHER" id="PTHR43400:SF7">
    <property type="entry name" value="FAD-DEPENDENT OXIDOREDUCTASE 2 FAD BINDING DOMAIN-CONTAINING PROTEIN"/>
    <property type="match status" value="1"/>
</dbReference>
<dbReference type="InterPro" id="IPR050315">
    <property type="entry name" value="FAD-oxidoreductase_2"/>
</dbReference>
<sequence>MPEYDVIVVGAGNAALCAALSAHENGARVLVLERAPEEEKGGNSYFTAGGFRFAHEGLEDVAQDILTDLSPVETEMIVLPPHSREFFYNQLMDVTHHQSDEDLANLLVDNSRPTMAWLRSHGIRFVPMFGRQSYLVDGKHHFYGGVNIEAVGGGAGLVEAELARAQKLGIEIRYNTAAIGLLQGQDRVVSGVKVRTPSGYAEIGAKAVILACGGFESNPEMRVRYLGPGWDLCRVRGTRHNMGEGINMALAIGARPYGNWSSCHACEWDISAPPYGDRWVLDNFQKHSYPLGIMVNLDCERFVDEGEDYRNLTYAKFGREIMKQPRRTAIQIFDQQTVGMLRDEYRIKQVTKAESGTIAGLAELLELDPVRLEACIAEYNAACGDQPYNPAVLDGKATTGISPPKSNWALPIDKPPYVAFVTTTGITFTFGGLQVNTRAEVQDMTDQSIPGLYAAGELVGGLFYENYPGGTGLMSGSVFGKRAGESAASYSVAARAAA</sequence>
<dbReference type="InterPro" id="IPR003953">
    <property type="entry name" value="FAD-dep_OxRdtase_2_FAD-bd"/>
</dbReference>
<dbReference type="PANTHER" id="PTHR43400">
    <property type="entry name" value="FUMARATE REDUCTASE"/>
    <property type="match status" value="1"/>
</dbReference>
<evidence type="ECO:0000256" key="3">
    <source>
        <dbReference type="ARBA" id="ARBA00022827"/>
    </source>
</evidence>
<keyword evidence="7" id="KW-1185">Reference proteome</keyword>
<keyword evidence="4" id="KW-0560">Oxidoreductase</keyword>
<dbReference type="InterPro" id="IPR027477">
    <property type="entry name" value="Succ_DH/fumarate_Rdtase_cat_sf"/>
</dbReference>
<name>A0A521FL44_9RHOB</name>
<dbReference type="Proteomes" id="UP000319014">
    <property type="component" value="Unassembled WGS sequence"/>
</dbReference>
<evidence type="ECO:0000256" key="2">
    <source>
        <dbReference type="ARBA" id="ARBA00022630"/>
    </source>
</evidence>
<evidence type="ECO:0000313" key="7">
    <source>
        <dbReference type="Proteomes" id="UP000319014"/>
    </source>
</evidence>